<evidence type="ECO:0000313" key="3">
    <source>
        <dbReference type="EMBL" id="MBX8644454.1"/>
    </source>
</evidence>
<name>A0A8J7YPA7_9ARCH</name>
<evidence type="ECO:0000313" key="2">
    <source>
        <dbReference type="EMBL" id="MBX8631773.1"/>
    </source>
</evidence>
<organism evidence="2 4">
    <name type="scientific">Candidatus Sysuiplasma superficiale</name>
    <dbReference type="NCBI Taxonomy" id="2823368"/>
    <lineage>
        <taxon>Archaea</taxon>
        <taxon>Methanobacteriati</taxon>
        <taxon>Thermoplasmatota</taxon>
        <taxon>Thermoplasmata</taxon>
        <taxon>Candidatus Sysuiplasmatales</taxon>
        <taxon>Candidatus Sysuiplasmataceae</taxon>
        <taxon>Candidatus Sysuiplasma</taxon>
    </lineage>
</organism>
<evidence type="ECO:0000256" key="1">
    <source>
        <dbReference type="SAM" id="Phobius"/>
    </source>
</evidence>
<dbReference type="Proteomes" id="UP000750197">
    <property type="component" value="Unassembled WGS sequence"/>
</dbReference>
<reference evidence="2" key="1">
    <citation type="submission" date="2021-04" db="EMBL/GenBank/DDBJ databases">
        <title>Genomic insights into ecological role and evolution of a novel Thermoplasmata order Candidatus Sysuiplasmatales.</title>
        <authorList>
            <person name="Yuan Y."/>
        </authorList>
    </citation>
    <scope>NUCLEOTIDE SEQUENCE</scope>
    <source>
        <strain evidence="3">TUT19-bin139</strain>
        <strain evidence="2">YP2-bin.285</strain>
    </source>
</reference>
<keyword evidence="1" id="KW-0472">Membrane</keyword>
<evidence type="ECO:0000313" key="4">
    <source>
        <dbReference type="Proteomes" id="UP000716004"/>
    </source>
</evidence>
<proteinExistence type="predicted"/>
<feature type="transmembrane region" description="Helical" evidence="1">
    <location>
        <begin position="45"/>
        <end position="64"/>
    </location>
</feature>
<comment type="caution">
    <text evidence="2">The sequence shown here is derived from an EMBL/GenBank/DDBJ whole genome shotgun (WGS) entry which is preliminary data.</text>
</comment>
<sequence>MEEGELARRLKVAGSVVMMIIGISFYYAYAVAYGEWDILKRGNEGVYSIFLFFFGLGLLGFLLFRKRPVHH</sequence>
<keyword evidence="1" id="KW-0812">Transmembrane</keyword>
<dbReference type="EMBL" id="JAGVSJ010000008">
    <property type="protein sequence ID" value="MBX8631773.1"/>
    <property type="molecule type" value="Genomic_DNA"/>
</dbReference>
<gene>
    <name evidence="2" type="ORF">J9259_04540</name>
    <name evidence="3" type="ORF">KIY12_07020</name>
</gene>
<protein>
    <submittedName>
        <fullName evidence="2">Uncharacterized protein</fullName>
    </submittedName>
</protein>
<dbReference type="EMBL" id="JAHEAC010000063">
    <property type="protein sequence ID" value="MBX8644454.1"/>
    <property type="molecule type" value="Genomic_DNA"/>
</dbReference>
<dbReference type="Proteomes" id="UP000716004">
    <property type="component" value="Unassembled WGS sequence"/>
</dbReference>
<accession>A0A8J7YPA7</accession>
<keyword evidence="1" id="KW-1133">Transmembrane helix</keyword>
<dbReference type="AlphaFoldDB" id="A0A8J7YPA7"/>
<feature type="transmembrane region" description="Helical" evidence="1">
    <location>
        <begin position="12"/>
        <end position="33"/>
    </location>
</feature>